<dbReference type="Pfam" id="PF02733">
    <property type="entry name" value="Dak1"/>
    <property type="match status" value="1"/>
</dbReference>
<feature type="domain" description="DhaK" evidence="5">
    <location>
        <begin position="7"/>
        <end position="329"/>
    </location>
</feature>
<dbReference type="GO" id="GO:0005524">
    <property type="term" value="F:ATP binding"/>
    <property type="evidence" value="ECO:0007669"/>
    <property type="project" value="UniProtKB-KW"/>
</dbReference>
<evidence type="ECO:0000256" key="2">
    <source>
        <dbReference type="ARBA" id="ARBA00022741"/>
    </source>
</evidence>
<evidence type="ECO:0000256" key="3">
    <source>
        <dbReference type="ARBA" id="ARBA00022777"/>
    </source>
</evidence>
<dbReference type="PANTHER" id="PTHR28629">
    <property type="entry name" value="TRIOKINASE/FMN CYCLASE"/>
    <property type="match status" value="1"/>
</dbReference>
<keyword evidence="1" id="KW-0808">Transferase</keyword>
<dbReference type="PROSITE" id="PS51481">
    <property type="entry name" value="DHAK"/>
    <property type="match status" value="1"/>
</dbReference>
<gene>
    <name evidence="6" type="ORF">Q9313_21705</name>
</gene>
<dbReference type="FunFam" id="3.30.1180.20:FF:000001">
    <property type="entry name" value="Dihydroxyacetone kinase 1"/>
    <property type="match status" value="1"/>
</dbReference>
<geneLocation type="plasmid" evidence="6 7">
    <name>unnamed1</name>
</geneLocation>
<evidence type="ECO:0000259" key="5">
    <source>
        <dbReference type="PROSITE" id="PS51481"/>
    </source>
</evidence>
<keyword evidence="3 6" id="KW-0418">Kinase</keyword>
<evidence type="ECO:0000313" key="7">
    <source>
        <dbReference type="Proteomes" id="UP001234585"/>
    </source>
</evidence>
<dbReference type="PANTHER" id="PTHR28629:SF4">
    <property type="entry name" value="TRIOKINASE_FMN CYCLASE"/>
    <property type="match status" value="1"/>
</dbReference>
<dbReference type="AlphaFoldDB" id="A0AA50CQD6"/>
<evidence type="ECO:0000313" key="6">
    <source>
        <dbReference type="EMBL" id="WLR99403.1"/>
    </source>
</evidence>
<evidence type="ECO:0000256" key="1">
    <source>
        <dbReference type="ARBA" id="ARBA00022679"/>
    </source>
</evidence>
<dbReference type="Gene3D" id="3.30.1180.20">
    <property type="entry name" value="Dihydroxyacetone kinase, domain 2"/>
    <property type="match status" value="1"/>
</dbReference>
<dbReference type="Proteomes" id="UP001234585">
    <property type="component" value="Plasmid unnamed1"/>
</dbReference>
<dbReference type="InterPro" id="IPR050861">
    <property type="entry name" value="Dihydroxyacetone_Kinase"/>
</dbReference>
<dbReference type="SUPFAM" id="SSF82549">
    <property type="entry name" value="DAK1/DegV-like"/>
    <property type="match status" value="1"/>
</dbReference>
<reference evidence="6 7" key="1">
    <citation type="submission" date="2023-08" db="EMBL/GenBank/DDBJ databases">
        <title>Pathogen: clinical or host-associated sample.</title>
        <authorList>
            <person name="Hergert J."/>
            <person name="Casey R."/>
            <person name="Wagner J."/>
            <person name="Young E.L."/>
            <person name="Oakeson K.F."/>
        </authorList>
    </citation>
    <scope>NUCLEOTIDE SEQUENCE [LARGE SCALE GENOMIC DNA]</scope>
    <source>
        <strain evidence="6 7">1760953</strain>
        <plasmid evidence="6 7">unnamed1</plasmid>
    </source>
</reference>
<dbReference type="FunFam" id="3.40.50.10440:FF:000001">
    <property type="entry name" value="Dihydroxyacetone kinase, DhaK subunit"/>
    <property type="match status" value="1"/>
</dbReference>
<sequence length="333" mass="34947">MKKLMNKPSGFVDEMLDGLVAANPSLALSGETGRVVHRATPIRKGKVGVVSGGGSGHLPLFTGYVGEGLLDGCSIGNVFEGPTVGSCMEAIRLADGGQGVLRLYGNYGGDRMNFDMAGEMLEDEGIRTTTVLGNDDVASAGPSERQKRRGVAGIIYAYKTAGALAETGADLDAVTAIAQKTVDRTRTIGVALSPCQVPGSDKPSFTLGDNEIEMGMGIHGEPGIWRDQLKPADTIADEMIERLLADKPEGVGSRASILVNSLGATPLEELFILYRRARTKLEAAGIMIVRPLVGHYATSMEMAGASISLCFVDDEIEALLAAPASCPFWTVTA</sequence>
<dbReference type="GO" id="GO:0019563">
    <property type="term" value="P:glycerol catabolic process"/>
    <property type="evidence" value="ECO:0007669"/>
    <property type="project" value="TreeGrafter"/>
</dbReference>
<accession>A0AA50CQD6</accession>
<dbReference type="InterPro" id="IPR004006">
    <property type="entry name" value="DhaK_dom"/>
</dbReference>
<proteinExistence type="predicted"/>
<keyword evidence="2" id="KW-0547">Nucleotide-binding</keyword>
<dbReference type="Gene3D" id="3.40.50.10440">
    <property type="entry name" value="Dihydroxyacetone kinase, domain 1"/>
    <property type="match status" value="1"/>
</dbReference>
<dbReference type="RefSeq" id="WP_306038780.1">
    <property type="nucleotide sequence ID" value="NZ_CP132303.1"/>
</dbReference>
<organism evidence="6 7">
    <name type="scientific">Shinella sumterensis</name>
    <dbReference type="NCBI Taxonomy" id="1967501"/>
    <lineage>
        <taxon>Bacteria</taxon>
        <taxon>Pseudomonadati</taxon>
        <taxon>Pseudomonadota</taxon>
        <taxon>Alphaproteobacteria</taxon>
        <taxon>Hyphomicrobiales</taxon>
        <taxon>Rhizobiaceae</taxon>
        <taxon>Shinella</taxon>
    </lineage>
</organism>
<keyword evidence="4" id="KW-0067">ATP-binding</keyword>
<keyword evidence="6" id="KW-0614">Plasmid</keyword>
<keyword evidence="7" id="KW-1185">Reference proteome</keyword>
<evidence type="ECO:0000256" key="4">
    <source>
        <dbReference type="ARBA" id="ARBA00022840"/>
    </source>
</evidence>
<dbReference type="GO" id="GO:0004371">
    <property type="term" value="F:glycerone kinase activity"/>
    <property type="evidence" value="ECO:0007669"/>
    <property type="project" value="InterPro"/>
</dbReference>
<dbReference type="EMBL" id="CP132303">
    <property type="protein sequence ID" value="WLR99403.1"/>
    <property type="molecule type" value="Genomic_DNA"/>
</dbReference>
<dbReference type="GO" id="GO:0005829">
    <property type="term" value="C:cytosol"/>
    <property type="evidence" value="ECO:0007669"/>
    <property type="project" value="TreeGrafter"/>
</dbReference>
<protein>
    <submittedName>
        <fullName evidence="6">Dihydroxyacetone kinase subunit DhaK</fullName>
    </submittedName>
</protein>
<name>A0AA50CQD6_9HYPH</name>